<keyword evidence="1" id="KW-0540">Nuclease</keyword>
<keyword evidence="6" id="KW-1185">Reference proteome</keyword>
<sequence>MTNSPHLDLFLDWATDPRLAVLDTETTGFHGEVIELGIVDAWGRTLFNERIRPSCPIEPGAQAVHGITDPDVQDCPSIAAFWPRLRDILSAHRIVIYNKAFDVPRLSDTLDAAMPQWYAHPSGRGHSDEYKPFQTFCRSAECVMEAYAPLAGLWNDHHRSWRWAKLRDACIQRGVQTDDLRAHAALDDALATLRLIQATALLTPADLPWLNEEVANA</sequence>
<evidence type="ECO:0000256" key="1">
    <source>
        <dbReference type="ARBA" id="ARBA00022722"/>
    </source>
</evidence>
<gene>
    <name evidence="5" type="ORF">QOL99_00295</name>
</gene>
<dbReference type="PANTHER" id="PTHR30231:SF4">
    <property type="entry name" value="PROTEIN NEN2"/>
    <property type="match status" value="1"/>
</dbReference>
<evidence type="ECO:0000256" key="2">
    <source>
        <dbReference type="ARBA" id="ARBA00022801"/>
    </source>
</evidence>
<accession>A0ABT7JDM4</accession>
<keyword evidence="2" id="KW-0378">Hydrolase</keyword>
<name>A0ABT7JDM4_9DEIO</name>
<keyword evidence="3 5" id="KW-0269">Exonuclease</keyword>
<dbReference type="Proteomes" id="UP001302059">
    <property type="component" value="Unassembled WGS sequence"/>
</dbReference>
<dbReference type="Pfam" id="PF00929">
    <property type="entry name" value="RNase_T"/>
    <property type="match status" value="1"/>
</dbReference>
<protein>
    <submittedName>
        <fullName evidence="5">3'-5' exonuclease</fullName>
    </submittedName>
</protein>
<evidence type="ECO:0000259" key="4">
    <source>
        <dbReference type="SMART" id="SM00479"/>
    </source>
</evidence>
<evidence type="ECO:0000313" key="6">
    <source>
        <dbReference type="Proteomes" id="UP001302059"/>
    </source>
</evidence>
<dbReference type="SMART" id="SM00479">
    <property type="entry name" value="EXOIII"/>
    <property type="match status" value="1"/>
</dbReference>
<evidence type="ECO:0000256" key="3">
    <source>
        <dbReference type="ARBA" id="ARBA00022839"/>
    </source>
</evidence>
<proteinExistence type="predicted"/>
<dbReference type="EMBL" id="JASNGB010000001">
    <property type="protein sequence ID" value="MDL2342588.1"/>
    <property type="molecule type" value="Genomic_DNA"/>
</dbReference>
<dbReference type="InterPro" id="IPR036397">
    <property type="entry name" value="RNaseH_sf"/>
</dbReference>
<reference evidence="5 6" key="1">
    <citation type="submission" date="2023-05" db="EMBL/GenBank/DDBJ databases">
        <authorList>
            <person name="Gao F."/>
        </authorList>
    </citation>
    <scope>NUCLEOTIDE SEQUENCE [LARGE SCALE GENOMIC DNA]</scope>
    <source>
        <strain evidence="5 6">MIMF12</strain>
    </source>
</reference>
<evidence type="ECO:0000313" key="5">
    <source>
        <dbReference type="EMBL" id="MDL2342588.1"/>
    </source>
</evidence>
<comment type="caution">
    <text evidence="5">The sequence shown here is derived from an EMBL/GenBank/DDBJ whole genome shotgun (WGS) entry which is preliminary data.</text>
</comment>
<dbReference type="InterPro" id="IPR013520">
    <property type="entry name" value="Ribonucl_H"/>
</dbReference>
<dbReference type="GO" id="GO:0004527">
    <property type="term" value="F:exonuclease activity"/>
    <property type="evidence" value="ECO:0007669"/>
    <property type="project" value="UniProtKB-KW"/>
</dbReference>
<dbReference type="RefSeq" id="WP_104990888.1">
    <property type="nucleotide sequence ID" value="NZ_JASNGB010000001.1"/>
</dbReference>
<feature type="domain" description="Exonuclease" evidence="4">
    <location>
        <begin position="18"/>
        <end position="205"/>
    </location>
</feature>
<dbReference type="InterPro" id="IPR012337">
    <property type="entry name" value="RNaseH-like_sf"/>
</dbReference>
<dbReference type="Gene3D" id="3.30.420.10">
    <property type="entry name" value="Ribonuclease H-like superfamily/Ribonuclease H"/>
    <property type="match status" value="1"/>
</dbReference>
<organism evidence="5 6">
    <name type="scientific">Deinococcus rhizophilus</name>
    <dbReference type="NCBI Taxonomy" id="3049544"/>
    <lineage>
        <taxon>Bacteria</taxon>
        <taxon>Thermotogati</taxon>
        <taxon>Deinococcota</taxon>
        <taxon>Deinococci</taxon>
        <taxon>Deinococcales</taxon>
        <taxon>Deinococcaceae</taxon>
        <taxon>Deinococcus</taxon>
    </lineage>
</organism>
<dbReference type="PANTHER" id="PTHR30231">
    <property type="entry name" value="DNA POLYMERASE III SUBUNIT EPSILON"/>
    <property type="match status" value="1"/>
</dbReference>
<dbReference type="CDD" id="cd06127">
    <property type="entry name" value="DEDDh"/>
    <property type="match status" value="1"/>
</dbReference>
<dbReference type="SUPFAM" id="SSF53098">
    <property type="entry name" value="Ribonuclease H-like"/>
    <property type="match status" value="1"/>
</dbReference>